<evidence type="ECO:0000313" key="10">
    <source>
        <dbReference type="Proteomes" id="UP001337681"/>
    </source>
</evidence>
<evidence type="ECO:0000256" key="1">
    <source>
        <dbReference type="ARBA" id="ARBA00004651"/>
    </source>
</evidence>
<accession>A0ABU7GXZ1</accession>
<evidence type="ECO:0000256" key="2">
    <source>
        <dbReference type="ARBA" id="ARBA00022475"/>
    </source>
</evidence>
<dbReference type="EMBL" id="JAZDQU010000001">
    <property type="protein sequence ID" value="MEE1883933.1"/>
    <property type="molecule type" value="Genomic_DNA"/>
</dbReference>
<comment type="subcellular location">
    <subcellularLocation>
        <location evidence="1">Cell membrane</location>
        <topology evidence="1">Multi-pass membrane protein</topology>
    </subcellularLocation>
</comment>
<evidence type="ECO:0000256" key="7">
    <source>
        <dbReference type="ARBA" id="ARBA00023136"/>
    </source>
</evidence>
<dbReference type="InterPro" id="IPR026392">
    <property type="entry name" value="Exo/Archaeosortase_dom"/>
</dbReference>
<gene>
    <name evidence="9" type="ORF">VRU49_00745</name>
</gene>
<dbReference type="NCBIfam" id="TIGR04178">
    <property type="entry name" value="exo_archaeo"/>
    <property type="match status" value="1"/>
</dbReference>
<name>A0ABU7GXZ1_9SPHI</name>
<comment type="caution">
    <text evidence="9">The sequence shown here is derived from an EMBL/GenBank/DDBJ whole genome shotgun (WGS) entry which is preliminary data.</text>
</comment>
<evidence type="ECO:0000313" key="9">
    <source>
        <dbReference type="EMBL" id="MEE1883933.1"/>
    </source>
</evidence>
<keyword evidence="4 8" id="KW-0812">Transmembrane</keyword>
<dbReference type="NCBIfam" id="NF046083">
    <property type="entry name" value="exosort_XrtY"/>
    <property type="match status" value="1"/>
</dbReference>
<reference evidence="9 10" key="1">
    <citation type="submission" date="2024-01" db="EMBL/GenBank/DDBJ databases">
        <title>Pedobacter sp. nov., isolated from oil-contaminated soil.</title>
        <authorList>
            <person name="Le N.T.T."/>
        </authorList>
    </citation>
    <scope>NUCLEOTIDE SEQUENCE [LARGE SCALE GENOMIC DNA]</scope>
    <source>
        <strain evidence="9 10">VNH31</strain>
    </source>
</reference>
<dbReference type="RefSeq" id="WP_330144858.1">
    <property type="nucleotide sequence ID" value="NZ_JAZDQU010000001.1"/>
</dbReference>
<feature type="transmembrane region" description="Helical" evidence="8">
    <location>
        <begin position="129"/>
        <end position="152"/>
    </location>
</feature>
<keyword evidence="10" id="KW-1185">Reference proteome</keyword>
<evidence type="ECO:0000256" key="8">
    <source>
        <dbReference type="SAM" id="Phobius"/>
    </source>
</evidence>
<evidence type="ECO:0000256" key="6">
    <source>
        <dbReference type="ARBA" id="ARBA00022989"/>
    </source>
</evidence>
<keyword evidence="2" id="KW-1003">Cell membrane</keyword>
<keyword evidence="7 8" id="KW-0472">Membrane</keyword>
<evidence type="ECO:0000256" key="3">
    <source>
        <dbReference type="ARBA" id="ARBA00022670"/>
    </source>
</evidence>
<feature type="transmembrane region" description="Helical" evidence="8">
    <location>
        <begin position="164"/>
        <end position="181"/>
    </location>
</feature>
<keyword evidence="3" id="KW-0645">Protease</keyword>
<dbReference type="Pfam" id="PF09721">
    <property type="entry name" value="Exosortase_EpsH"/>
    <property type="match status" value="1"/>
</dbReference>
<evidence type="ECO:0000256" key="5">
    <source>
        <dbReference type="ARBA" id="ARBA00022801"/>
    </source>
</evidence>
<organism evidence="9 10">
    <name type="scientific">Pedobacter flavus</name>
    <dbReference type="NCBI Taxonomy" id="3113906"/>
    <lineage>
        <taxon>Bacteria</taxon>
        <taxon>Pseudomonadati</taxon>
        <taxon>Bacteroidota</taxon>
        <taxon>Sphingobacteriia</taxon>
        <taxon>Sphingobacteriales</taxon>
        <taxon>Sphingobacteriaceae</taxon>
        <taxon>Pedobacter</taxon>
    </lineage>
</organism>
<sequence>MNTQLPKNKEINQVKFIILFLSIYIILSQGNLFMNSVLSPDGKYFNAFMYDNLNYIQWLRNLLIAPSDYILHLFGYETITSNHEILIIGGIKLNINYSCLGLGVMSFIIAFIIAFPVHVKNKWRVALKLCFLVYLLNIVRITLLGAIFTSFPNQKLNLKYHHEIFNIIIYLVIIYILYKWVKKYLISSNKSNNG</sequence>
<proteinExistence type="predicted"/>
<feature type="transmembrane region" description="Helical" evidence="8">
    <location>
        <begin position="95"/>
        <end position="117"/>
    </location>
</feature>
<keyword evidence="6 8" id="KW-1133">Transmembrane helix</keyword>
<dbReference type="InterPro" id="IPR019127">
    <property type="entry name" value="Exosortase"/>
</dbReference>
<evidence type="ECO:0000256" key="4">
    <source>
        <dbReference type="ARBA" id="ARBA00022692"/>
    </source>
</evidence>
<protein>
    <submittedName>
        <fullName evidence="9">Archaeosortase/exosortase family protein</fullName>
    </submittedName>
</protein>
<keyword evidence="5" id="KW-0378">Hydrolase</keyword>
<dbReference type="Proteomes" id="UP001337681">
    <property type="component" value="Unassembled WGS sequence"/>
</dbReference>
<feature type="transmembrane region" description="Helical" evidence="8">
    <location>
        <begin position="16"/>
        <end position="34"/>
    </location>
</feature>